<dbReference type="EMBL" id="FYEW01000001">
    <property type="protein sequence ID" value="SNC67674.1"/>
    <property type="molecule type" value="Genomic_DNA"/>
</dbReference>
<keyword evidence="2" id="KW-1185">Reference proteome</keyword>
<dbReference type="OrthoDB" id="2057603at2"/>
<reference evidence="2" key="1">
    <citation type="submission" date="2017-06" db="EMBL/GenBank/DDBJ databases">
        <authorList>
            <person name="Varghese N."/>
            <person name="Submissions S."/>
        </authorList>
    </citation>
    <scope>NUCLEOTIDE SEQUENCE [LARGE SCALE GENOMIC DNA]</scope>
    <source>
        <strain evidence="2">DSM 11116</strain>
    </source>
</reference>
<evidence type="ECO:0000313" key="1">
    <source>
        <dbReference type="EMBL" id="SNC67674.1"/>
    </source>
</evidence>
<name>A0A212TPA3_9BACT</name>
<organism evidence="1 2">
    <name type="scientific">Hymenobacter gelipurpurascens</name>
    <dbReference type="NCBI Taxonomy" id="89968"/>
    <lineage>
        <taxon>Bacteria</taxon>
        <taxon>Pseudomonadati</taxon>
        <taxon>Bacteroidota</taxon>
        <taxon>Cytophagia</taxon>
        <taxon>Cytophagales</taxon>
        <taxon>Hymenobacteraceae</taxon>
        <taxon>Hymenobacter</taxon>
    </lineage>
</organism>
<sequence length="113" mass="12547">MHINLTRDSVAMGDDVDAPHAHRFSMPDGSTLAQVLQTVLSQRYLASITGGEATWVALLEQKPIAVLAQQWQQPVLLGPDLVLPPNVAVQLHFRYRTQQDPEEVLAELRKQAV</sequence>
<protein>
    <submittedName>
        <fullName evidence="1">Uncharacterized protein</fullName>
    </submittedName>
</protein>
<dbReference type="Proteomes" id="UP000198131">
    <property type="component" value="Unassembled WGS sequence"/>
</dbReference>
<dbReference type="RefSeq" id="WP_088843279.1">
    <property type="nucleotide sequence ID" value="NZ_FYEW01000001.1"/>
</dbReference>
<evidence type="ECO:0000313" key="2">
    <source>
        <dbReference type="Proteomes" id="UP000198131"/>
    </source>
</evidence>
<gene>
    <name evidence="1" type="ORF">SAMN06265337_2032</name>
</gene>
<accession>A0A212TPA3</accession>
<dbReference type="AlphaFoldDB" id="A0A212TPA3"/>
<proteinExistence type="predicted"/>